<evidence type="ECO:0000259" key="3">
    <source>
        <dbReference type="PROSITE" id="PS50110"/>
    </source>
</evidence>
<dbReference type="Gene3D" id="3.40.50.2300">
    <property type="match status" value="1"/>
</dbReference>
<organism evidence="4 5">
    <name type="scientific">Rummeliibacillus stabekisii</name>
    <dbReference type="NCBI Taxonomy" id="241244"/>
    <lineage>
        <taxon>Bacteria</taxon>
        <taxon>Bacillati</taxon>
        <taxon>Bacillota</taxon>
        <taxon>Bacilli</taxon>
        <taxon>Bacillales</taxon>
        <taxon>Caryophanaceae</taxon>
        <taxon>Rummeliibacillus</taxon>
    </lineage>
</organism>
<reference evidence="4 5" key="1">
    <citation type="journal article" date="2016" name="Genome Announc.">
        <title>Whole-Genome Sequence of Rummeliibacillus stabekisii Strain PP9 Isolated from Antarctic Soil.</title>
        <authorList>
            <person name="da Mota F.F."/>
            <person name="Vollu R.E."/>
            <person name="Jurelevicius D."/>
            <person name="Seldin L."/>
        </authorList>
    </citation>
    <scope>NUCLEOTIDE SEQUENCE [LARGE SCALE GENOMIC DNA]</scope>
    <source>
        <strain evidence="4 5">PP9</strain>
    </source>
</reference>
<evidence type="ECO:0000313" key="5">
    <source>
        <dbReference type="Proteomes" id="UP000076021"/>
    </source>
</evidence>
<dbReference type="PROSITE" id="PS50110">
    <property type="entry name" value="RESPONSE_REGULATORY"/>
    <property type="match status" value="1"/>
</dbReference>
<evidence type="ECO:0000313" key="4">
    <source>
        <dbReference type="EMBL" id="AMX01158.1"/>
    </source>
</evidence>
<protein>
    <submittedName>
        <fullName evidence="4">Two-component system response regulator</fullName>
    </submittedName>
</protein>
<reference evidence="5" key="2">
    <citation type="submission" date="2016-03" db="EMBL/GenBank/DDBJ databases">
        <authorList>
            <person name="Ploux O."/>
        </authorList>
    </citation>
    <scope>NUCLEOTIDE SEQUENCE [LARGE SCALE GENOMIC DNA]</scope>
    <source>
        <strain evidence="5">PP9</strain>
    </source>
</reference>
<accession>A0A143HHD5</accession>
<dbReference type="InterPro" id="IPR001789">
    <property type="entry name" value="Sig_transdc_resp-reg_receiver"/>
</dbReference>
<dbReference type="PANTHER" id="PTHR44591:SF3">
    <property type="entry name" value="RESPONSE REGULATORY DOMAIN-CONTAINING PROTEIN"/>
    <property type="match status" value="1"/>
</dbReference>
<dbReference type="SMART" id="SM00448">
    <property type="entry name" value="REC"/>
    <property type="match status" value="1"/>
</dbReference>
<keyword evidence="5" id="KW-1185">Reference proteome</keyword>
<dbReference type="STRING" id="241244.ATY39_16750"/>
<gene>
    <name evidence="4" type="ORF">ATY39_16750</name>
</gene>
<dbReference type="Pfam" id="PF00072">
    <property type="entry name" value="Response_reg"/>
    <property type="match status" value="1"/>
</dbReference>
<sequence length="104" mass="11633">MLLSEVFKNEGFETLLASNGAEAVQIFENNMLDCVLLDMKIPGMHGLEILKKIKEAYADLPVIMMTGDSDKEVMNEAENCGADYFFAKPFNILEVRDTVIKIVV</sequence>
<dbReference type="InterPro" id="IPR011006">
    <property type="entry name" value="CheY-like_superfamily"/>
</dbReference>
<dbReference type="Proteomes" id="UP000076021">
    <property type="component" value="Chromosome"/>
</dbReference>
<keyword evidence="1 2" id="KW-0597">Phosphoprotein</keyword>
<feature type="modified residue" description="4-aspartylphosphate" evidence="2">
    <location>
        <position position="38"/>
    </location>
</feature>
<proteinExistence type="predicted"/>
<dbReference type="AlphaFoldDB" id="A0A143HHD5"/>
<name>A0A143HHD5_9BACL</name>
<dbReference type="PANTHER" id="PTHR44591">
    <property type="entry name" value="STRESS RESPONSE REGULATOR PROTEIN 1"/>
    <property type="match status" value="1"/>
</dbReference>
<dbReference type="KEGG" id="rst:ATY39_16750"/>
<dbReference type="InterPro" id="IPR050595">
    <property type="entry name" value="Bact_response_regulator"/>
</dbReference>
<dbReference type="SUPFAM" id="SSF52172">
    <property type="entry name" value="CheY-like"/>
    <property type="match status" value="1"/>
</dbReference>
<feature type="domain" description="Response regulatory" evidence="3">
    <location>
        <begin position="1"/>
        <end position="103"/>
    </location>
</feature>
<evidence type="ECO:0000256" key="1">
    <source>
        <dbReference type="ARBA" id="ARBA00022553"/>
    </source>
</evidence>
<dbReference type="EMBL" id="CP014806">
    <property type="protein sequence ID" value="AMX01158.1"/>
    <property type="molecule type" value="Genomic_DNA"/>
</dbReference>
<evidence type="ECO:0000256" key="2">
    <source>
        <dbReference type="PROSITE-ProRule" id="PRU00169"/>
    </source>
</evidence>
<dbReference type="GO" id="GO:0000160">
    <property type="term" value="P:phosphorelay signal transduction system"/>
    <property type="evidence" value="ECO:0007669"/>
    <property type="project" value="InterPro"/>
</dbReference>